<dbReference type="InterPro" id="IPR032466">
    <property type="entry name" value="Metal_Hydrolase"/>
</dbReference>
<keyword evidence="4" id="KW-1185">Reference proteome</keyword>
<dbReference type="InterPro" id="IPR006680">
    <property type="entry name" value="Amidohydro-rel"/>
</dbReference>
<dbReference type="Gene3D" id="3.20.20.140">
    <property type="entry name" value="Metal-dependent hydrolases"/>
    <property type="match status" value="1"/>
</dbReference>
<dbReference type="RefSeq" id="WP_150880998.1">
    <property type="nucleotide sequence ID" value="NZ_VTWS01000009.1"/>
</dbReference>
<dbReference type="AlphaFoldDB" id="A0A5N1J7I2"/>
<proteinExistence type="predicted"/>
<evidence type="ECO:0000313" key="4">
    <source>
        <dbReference type="Proteomes" id="UP000326344"/>
    </source>
</evidence>
<reference evidence="3 4" key="1">
    <citation type="submission" date="2019-09" db="EMBL/GenBank/DDBJ databases">
        <title>Genome Sequence of Larkinella sp MA1.</title>
        <authorList>
            <person name="Srinivasan S."/>
        </authorList>
    </citation>
    <scope>NUCLEOTIDE SEQUENCE [LARGE SCALE GENOMIC DNA]</scope>
    <source>
        <strain evidence="3 4">MA1</strain>
    </source>
</reference>
<dbReference type="Proteomes" id="UP000326344">
    <property type="component" value="Unassembled WGS sequence"/>
</dbReference>
<dbReference type="Pfam" id="PF04909">
    <property type="entry name" value="Amidohydro_2"/>
    <property type="match status" value="1"/>
</dbReference>
<comment type="caution">
    <text evidence="3">The sequence shown here is derived from an EMBL/GenBank/DDBJ whole genome shotgun (WGS) entry which is preliminary data.</text>
</comment>
<accession>A0A5N1J7I2</accession>
<dbReference type="PANTHER" id="PTHR21240:SF19">
    <property type="entry name" value="CATALYTIC_ HYDROLASE"/>
    <property type="match status" value="1"/>
</dbReference>
<dbReference type="PANTHER" id="PTHR21240">
    <property type="entry name" value="2-AMINO-3-CARBOXYLMUCONATE-6-SEMIALDEHYDE DECARBOXYLASE"/>
    <property type="match status" value="1"/>
</dbReference>
<organism evidence="3 4">
    <name type="scientific">Larkinella humicola</name>
    <dbReference type="NCBI Taxonomy" id="2607654"/>
    <lineage>
        <taxon>Bacteria</taxon>
        <taxon>Pseudomonadati</taxon>
        <taxon>Bacteroidota</taxon>
        <taxon>Cytophagia</taxon>
        <taxon>Cytophagales</taxon>
        <taxon>Spirosomataceae</taxon>
        <taxon>Larkinella</taxon>
    </lineage>
</organism>
<dbReference type="GO" id="GO:0016787">
    <property type="term" value="F:hydrolase activity"/>
    <property type="evidence" value="ECO:0007669"/>
    <property type="project" value="UniProtKB-KW"/>
</dbReference>
<evidence type="ECO:0000256" key="1">
    <source>
        <dbReference type="ARBA" id="ARBA00023239"/>
    </source>
</evidence>
<dbReference type="CDD" id="cd01292">
    <property type="entry name" value="metallo-dependent_hydrolases"/>
    <property type="match status" value="1"/>
</dbReference>
<feature type="domain" description="Amidohydrolase-related" evidence="2">
    <location>
        <begin position="3"/>
        <end position="279"/>
    </location>
</feature>
<dbReference type="GO" id="GO:0016831">
    <property type="term" value="F:carboxy-lyase activity"/>
    <property type="evidence" value="ECO:0007669"/>
    <property type="project" value="InterPro"/>
</dbReference>
<keyword evidence="1" id="KW-0456">Lyase</keyword>
<sequence length="288" mass="32259">MIVDIHTHFFRPETDFGPKLQADMARCGVDAAVWGDVGERHLETTRDADVAIVFGLQASQTDWNIPNEVVAAHVARAPERLLFFTSIDPVLPDFMEQLERDHQDLGAVGVKLAPLYQNIHPGDPRCYELYRYCVKHGLPILFHTGTSFVGGTPLDYSRPVHFDQVAVDFPDLRMIMAHLGHPWEGETIAVIRRHANVFADLSALYYRPWQFYNSMRLLVEYRADAKVLFGSDYPFTTTGSSLIGVRGINAVLGNSGLPPIPSDVLEGIIHRDALRLLGLPHPATRIRP</sequence>
<evidence type="ECO:0000313" key="3">
    <source>
        <dbReference type="EMBL" id="KAA9346758.1"/>
    </source>
</evidence>
<dbReference type="InterPro" id="IPR032465">
    <property type="entry name" value="ACMSD"/>
</dbReference>
<dbReference type="EMBL" id="VTWS01000009">
    <property type="protein sequence ID" value="KAA9346758.1"/>
    <property type="molecule type" value="Genomic_DNA"/>
</dbReference>
<protein>
    <submittedName>
        <fullName evidence="3">Amidohydrolase</fullName>
    </submittedName>
</protein>
<dbReference type="SUPFAM" id="SSF51556">
    <property type="entry name" value="Metallo-dependent hydrolases"/>
    <property type="match status" value="1"/>
</dbReference>
<evidence type="ECO:0000259" key="2">
    <source>
        <dbReference type="Pfam" id="PF04909"/>
    </source>
</evidence>
<keyword evidence="3" id="KW-0378">Hydrolase</keyword>
<name>A0A5N1J7I2_9BACT</name>
<gene>
    <name evidence="3" type="ORF">F0P93_27540</name>
</gene>